<feature type="transmembrane region" description="Helical" evidence="3">
    <location>
        <begin position="336"/>
        <end position="358"/>
    </location>
</feature>
<feature type="coiled-coil region" evidence="1">
    <location>
        <begin position="1"/>
        <end position="42"/>
    </location>
</feature>
<dbReference type="Proteomes" id="UP000430202">
    <property type="component" value="Unassembled WGS sequence"/>
</dbReference>
<feature type="transmembrane region" description="Helical" evidence="3">
    <location>
        <begin position="226"/>
        <end position="243"/>
    </location>
</feature>
<keyword evidence="3" id="KW-1133">Transmembrane helix</keyword>
<feature type="transmembrane region" description="Helical" evidence="3">
    <location>
        <begin position="249"/>
        <end position="268"/>
    </location>
</feature>
<feature type="transmembrane region" description="Helical" evidence="3">
    <location>
        <begin position="705"/>
        <end position="724"/>
    </location>
</feature>
<feature type="transmembrane region" description="Helical" evidence="3">
    <location>
        <begin position="174"/>
        <end position="193"/>
    </location>
</feature>
<feature type="transmembrane region" description="Helical" evidence="3">
    <location>
        <begin position="393"/>
        <end position="411"/>
    </location>
</feature>
<feature type="transmembrane region" description="Helical" evidence="3">
    <location>
        <begin position="641"/>
        <end position="661"/>
    </location>
</feature>
<keyword evidence="3" id="KW-0472">Membrane</keyword>
<dbReference type="Pfam" id="PF10101">
    <property type="entry name" value="DUF2339"/>
    <property type="match status" value="1"/>
</dbReference>
<evidence type="ECO:0000256" key="3">
    <source>
        <dbReference type="SAM" id="Phobius"/>
    </source>
</evidence>
<feature type="transmembrane region" description="Helical" evidence="3">
    <location>
        <begin position="417"/>
        <end position="433"/>
    </location>
</feature>
<feature type="transmembrane region" description="Helical" evidence="3">
    <location>
        <begin position="117"/>
        <end position="136"/>
    </location>
</feature>
<feature type="compositionally biased region" description="Basic and acidic residues" evidence="2">
    <location>
        <begin position="55"/>
        <end position="66"/>
    </location>
</feature>
<feature type="transmembrane region" description="Helical" evidence="3">
    <location>
        <begin position="668"/>
        <end position="685"/>
    </location>
</feature>
<protein>
    <submittedName>
        <fullName evidence="4">Phage shock protein C (PspC) family protein</fullName>
    </submittedName>
</protein>
<feature type="transmembrane region" description="Helical" evidence="3">
    <location>
        <begin position="440"/>
        <end position="461"/>
    </location>
</feature>
<reference evidence="4 5" key="1">
    <citation type="submission" date="2019-10" db="EMBL/GenBank/DDBJ databases">
        <authorList>
            <person name="Karimi E."/>
        </authorList>
    </citation>
    <scope>NUCLEOTIDE SEQUENCE [LARGE SCALE GENOMIC DNA]</scope>
    <source>
        <strain evidence="4">Maribacter sp. 151</strain>
    </source>
</reference>
<evidence type="ECO:0000313" key="4">
    <source>
        <dbReference type="EMBL" id="VXB06229.1"/>
    </source>
</evidence>
<accession>A0A653MLZ4</accession>
<sequence>MANDQDQINALVQKLDILLKKQQDFNIEVNELRRDIQILRNTQSIKFNEPLTEPSTEHKESSKKEPVNAPTTDTTKTPISSIAEPTTAKEEAKTTIEKNIIKPRGKSNLEKFIGENLINKIGILITVIGVVIGAKYSIENNLISPLTRIILGYLVGLGLLGFGFKLKAKYESYSAVLVSGALAILYFITFAAYDLYALFPQLVAFGIMLLCTVFGVVAALNYNKSVIAHIGLVGAYAVPFLLSNNSGNVTILFGYIALINIGILVISFKKYWKSLYYVSFAFTWLIYSFWYFENSYSFSPLELNIGITFLALFFTIFYATFLAFKLIKTDKFQVGDIVLIMLNSFIFYGFGIAWLYEYEGGENYLGLFTVFNALIHFAITVIIFKRKLADRKLFFLTAGFVLTFITIAVPVQLDGNWVTLIWAFEAALLFWIGRTKKVGFYEYLSYIMGGLAFFSLTMDWGESYSWRMSSNEWSVIANTTFLTSILCASAFGFMNWIQVKFGLDQKSIVQKIMSIGIPVLFLSTLYFSIYLEIAQYWSNAYQASKVDIDSSAGNYPEYNYNIKDFESIWLILYTMIFIGSLGLINSFKIKNKTLGIVTITAALLATFIFLTNGLYTLSELRENYISQELAEYYNVGAYNIYIRYISFAVFSFLLFTIYKIAQNQQLKINYKIPFEILLHISIIWVTSSELLNWMDIAGSNQSYKLGLSILWGVYALLLIALGIWKKKKYLRIGAIILFSLTLIKLFFYDISSLNTISKTIVFVSLGILLLIISFLYNKYKNIISDETKE</sequence>
<feature type="compositionally biased region" description="Polar residues" evidence="2">
    <location>
        <begin position="69"/>
        <end position="80"/>
    </location>
</feature>
<evidence type="ECO:0000256" key="2">
    <source>
        <dbReference type="SAM" id="MobiDB-lite"/>
    </source>
</evidence>
<feature type="transmembrane region" description="Helical" evidence="3">
    <location>
        <begin position="508"/>
        <end position="529"/>
    </location>
</feature>
<feature type="transmembrane region" description="Helical" evidence="3">
    <location>
        <begin position="594"/>
        <end position="615"/>
    </location>
</feature>
<feature type="transmembrane region" description="Helical" evidence="3">
    <location>
        <begin position="364"/>
        <end position="384"/>
    </location>
</feature>
<evidence type="ECO:0000313" key="5">
    <source>
        <dbReference type="Proteomes" id="UP000430202"/>
    </source>
</evidence>
<proteinExistence type="predicted"/>
<dbReference type="RefSeq" id="WP_159301748.1">
    <property type="nucleotide sequence ID" value="NZ_LR733271.1"/>
</dbReference>
<feature type="transmembrane region" description="Helical" evidence="3">
    <location>
        <begin position="142"/>
        <end position="162"/>
    </location>
</feature>
<dbReference type="AlphaFoldDB" id="A0A653MLZ4"/>
<feature type="transmembrane region" description="Helical" evidence="3">
    <location>
        <begin position="473"/>
        <end position="496"/>
    </location>
</feature>
<feature type="transmembrane region" description="Helical" evidence="3">
    <location>
        <begin position="729"/>
        <end position="747"/>
    </location>
</feature>
<name>A0A653MLZ4_9FLAO</name>
<dbReference type="PANTHER" id="PTHR38434:SF1">
    <property type="entry name" value="BLL2549 PROTEIN"/>
    <property type="match status" value="1"/>
</dbReference>
<dbReference type="EMBL" id="CABWLR010000001">
    <property type="protein sequence ID" value="VXB06229.1"/>
    <property type="molecule type" value="Genomic_DNA"/>
</dbReference>
<keyword evidence="1" id="KW-0175">Coiled coil</keyword>
<feature type="transmembrane region" description="Helical" evidence="3">
    <location>
        <begin position="759"/>
        <end position="776"/>
    </location>
</feature>
<feature type="transmembrane region" description="Helical" evidence="3">
    <location>
        <begin position="275"/>
        <end position="292"/>
    </location>
</feature>
<gene>
    <name evidence="4" type="ORF">MARI151_10421</name>
</gene>
<feature type="region of interest" description="Disordered" evidence="2">
    <location>
        <begin position="47"/>
        <end position="88"/>
    </location>
</feature>
<feature type="transmembrane region" description="Helical" evidence="3">
    <location>
        <begin position="568"/>
        <end position="587"/>
    </location>
</feature>
<keyword evidence="5" id="KW-1185">Reference proteome</keyword>
<keyword evidence="3" id="KW-0812">Transmembrane</keyword>
<evidence type="ECO:0000256" key="1">
    <source>
        <dbReference type="SAM" id="Coils"/>
    </source>
</evidence>
<dbReference type="InterPro" id="IPR019286">
    <property type="entry name" value="DUF2339_TM"/>
</dbReference>
<organism evidence="4 5">
    <name type="scientific">Maribacter litoralis</name>
    <dbReference type="NCBI Taxonomy" id="2059726"/>
    <lineage>
        <taxon>Bacteria</taxon>
        <taxon>Pseudomonadati</taxon>
        <taxon>Bacteroidota</taxon>
        <taxon>Flavobacteriia</taxon>
        <taxon>Flavobacteriales</taxon>
        <taxon>Flavobacteriaceae</taxon>
        <taxon>Maribacter</taxon>
    </lineage>
</organism>
<feature type="transmembrane region" description="Helical" evidence="3">
    <location>
        <begin position="199"/>
        <end position="219"/>
    </location>
</feature>
<feature type="transmembrane region" description="Helical" evidence="3">
    <location>
        <begin position="304"/>
        <end position="324"/>
    </location>
</feature>
<dbReference type="PANTHER" id="PTHR38434">
    <property type="entry name" value="BLL2549 PROTEIN"/>
    <property type="match status" value="1"/>
</dbReference>